<evidence type="ECO:0000313" key="1">
    <source>
        <dbReference type="EMBL" id="MBW46903.1"/>
    </source>
</evidence>
<accession>A0A2M4B1J0</accession>
<organism evidence="1">
    <name type="scientific">Anopheles triannulatus</name>
    <dbReference type="NCBI Taxonomy" id="58253"/>
    <lineage>
        <taxon>Eukaryota</taxon>
        <taxon>Metazoa</taxon>
        <taxon>Ecdysozoa</taxon>
        <taxon>Arthropoda</taxon>
        <taxon>Hexapoda</taxon>
        <taxon>Insecta</taxon>
        <taxon>Pterygota</taxon>
        <taxon>Neoptera</taxon>
        <taxon>Endopterygota</taxon>
        <taxon>Diptera</taxon>
        <taxon>Nematocera</taxon>
        <taxon>Culicoidea</taxon>
        <taxon>Culicidae</taxon>
        <taxon>Anophelinae</taxon>
        <taxon>Anopheles</taxon>
    </lineage>
</organism>
<reference evidence="1" key="1">
    <citation type="submission" date="2018-01" db="EMBL/GenBank/DDBJ databases">
        <title>An insight into the sialome of Amazonian anophelines.</title>
        <authorList>
            <person name="Ribeiro J.M."/>
            <person name="Scarpassa V."/>
            <person name="Calvo E."/>
        </authorList>
    </citation>
    <scope>NUCLEOTIDE SEQUENCE</scope>
    <source>
        <tissue evidence="1">Salivary glands</tissue>
    </source>
</reference>
<dbReference type="AlphaFoldDB" id="A0A2M4B1J0"/>
<dbReference type="EMBL" id="GGFK01013582">
    <property type="protein sequence ID" value="MBW46903.1"/>
    <property type="molecule type" value="Transcribed_RNA"/>
</dbReference>
<protein>
    <submittedName>
        <fullName evidence="1">Putative secreted protein</fullName>
    </submittedName>
</protein>
<sequence>MDGSRTRRSPMQPIFGSLICVLSEHALCVAARLLHTAYRLQRCSQISTDVAKKGGVPLFFFCSWPSVCRNYTIST</sequence>
<name>A0A2M4B1J0_9DIPT</name>
<proteinExistence type="predicted"/>